<evidence type="ECO:0000313" key="3">
    <source>
        <dbReference type="Proteomes" id="UP001315860"/>
    </source>
</evidence>
<reference evidence="2 3" key="1">
    <citation type="submission" date="2022-07" db="EMBL/GenBank/DDBJ databases">
        <title>Novel species in genus Aeromicrobium.</title>
        <authorList>
            <person name="Ye L."/>
        </authorList>
    </citation>
    <scope>NUCLEOTIDE SEQUENCE [LARGE SCALE GENOMIC DNA]</scope>
    <source>
        <strain evidence="3">zg-Y50</strain>
    </source>
</reference>
<proteinExistence type="predicted"/>
<name>A0ABY5KDH3_9ACTN</name>
<accession>A0ABY5KDH3</accession>
<protein>
    <recommendedName>
        <fullName evidence="4">DUF3558 domain-containing protein</fullName>
    </recommendedName>
</protein>
<sequence length="104" mass="10395">MLASTACSGSDDREASGPTPDEALAELELAAGELLGAGAPGNEITVLPRREVLCGGPGGNERIKVKYSYVAGAGLVDDPEQTLGAATAAGEALGLETELREPAS</sequence>
<evidence type="ECO:0008006" key="4">
    <source>
        <dbReference type="Google" id="ProtNLM"/>
    </source>
</evidence>
<dbReference type="EMBL" id="CP101990">
    <property type="protein sequence ID" value="UUI67481.1"/>
    <property type="molecule type" value="Genomic_DNA"/>
</dbReference>
<evidence type="ECO:0000313" key="2">
    <source>
        <dbReference type="EMBL" id="UUI67481.1"/>
    </source>
</evidence>
<evidence type="ECO:0000256" key="1">
    <source>
        <dbReference type="SAM" id="MobiDB-lite"/>
    </source>
</evidence>
<keyword evidence="3" id="KW-1185">Reference proteome</keyword>
<feature type="region of interest" description="Disordered" evidence="1">
    <location>
        <begin position="1"/>
        <end position="20"/>
    </location>
</feature>
<organism evidence="2 3">
    <name type="scientific">Aeromicrobium duanguangcaii</name>
    <dbReference type="NCBI Taxonomy" id="2968086"/>
    <lineage>
        <taxon>Bacteria</taxon>
        <taxon>Bacillati</taxon>
        <taxon>Actinomycetota</taxon>
        <taxon>Actinomycetes</taxon>
        <taxon>Propionibacteriales</taxon>
        <taxon>Nocardioidaceae</taxon>
        <taxon>Aeromicrobium</taxon>
    </lineage>
</organism>
<dbReference type="Proteomes" id="UP001315860">
    <property type="component" value="Chromosome"/>
</dbReference>
<dbReference type="RefSeq" id="WP_256766045.1">
    <property type="nucleotide sequence ID" value="NZ_CP101990.1"/>
</dbReference>
<gene>
    <name evidence="2" type="ORF">NP095_09700</name>
</gene>